<organism evidence="3 4">
    <name type="scientific">Dendrothele bispora (strain CBS 962.96)</name>
    <dbReference type="NCBI Taxonomy" id="1314807"/>
    <lineage>
        <taxon>Eukaryota</taxon>
        <taxon>Fungi</taxon>
        <taxon>Dikarya</taxon>
        <taxon>Basidiomycota</taxon>
        <taxon>Agaricomycotina</taxon>
        <taxon>Agaricomycetes</taxon>
        <taxon>Agaricomycetidae</taxon>
        <taxon>Agaricales</taxon>
        <taxon>Agaricales incertae sedis</taxon>
        <taxon>Dendrothele</taxon>
    </lineage>
</organism>
<gene>
    <name evidence="3" type="ORF">K435DRAFT_486129</name>
</gene>
<dbReference type="Proteomes" id="UP000297245">
    <property type="component" value="Unassembled WGS sequence"/>
</dbReference>
<feature type="compositionally biased region" description="Low complexity" evidence="1">
    <location>
        <begin position="27"/>
        <end position="43"/>
    </location>
</feature>
<evidence type="ECO:0000313" key="4">
    <source>
        <dbReference type="Proteomes" id="UP000297245"/>
    </source>
</evidence>
<feature type="region of interest" description="Disordered" evidence="1">
    <location>
        <begin position="21"/>
        <end position="43"/>
    </location>
</feature>
<name>A0A4S8MB58_DENBC</name>
<dbReference type="AlphaFoldDB" id="A0A4S8MB58"/>
<reference evidence="3 4" key="1">
    <citation type="journal article" date="2019" name="Nat. Ecol. Evol.">
        <title>Megaphylogeny resolves global patterns of mushroom evolution.</title>
        <authorList>
            <person name="Varga T."/>
            <person name="Krizsan K."/>
            <person name="Foldi C."/>
            <person name="Dima B."/>
            <person name="Sanchez-Garcia M."/>
            <person name="Sanchez-Ramirez S."/>
            <person name="Szollosi G.J."/>
            <person name="Szarkandi J.G."/>
            <person name="Papp V."/>
            <person name="Albert L."/>
            <person name="Andreopoulos W."/>
            <person name="Angelini C."/>
            <person name="Antonin V."/>
            <person name="Barry K.W."/>
            <person name="Bougher N.L."/>
            <person name="Buchanan P."/>
            <person name="Buyck B."/>
            <person name="Bense V."/>
            <person name="Catcheside P."/>
            <person name="Chovatia M."/>
            <person name="Cooper J."/>
            <person name="Damon W."/>
            <person name="Desjardin D."/>
            <person name="Finy P."/>
            <person name="Geml J."/>
            <person name="Haridas S."/>
            <person name="Hughes K."/>
            <person name="Justo A."/>
            <person name="Karasinski D."/>
            <person name="Kautmanova I."/>
            <person name="Kiss B."/>
            <person name="Kocsube S."/>
            <person name="Kotiranta H."/>
            <person name="LaButti K.M."/>
            <person name="Lechner B.E."/>
            <person name="Liimatainen K."/>
            <person name="Lipzen A."/>
            <person name="Lukacs Z."/>
            <person name="Mihaltcheva S."/>
            <person name="Morgado L.N."/>
            <person name="Niskanen T."/>
            <person name="Noordeloos M.E."/>
            <person name="Ohm R.A."/>
            <person name="Ortiz-Santana B."/>
            <person name="Ovrebo C."/>
            <person name="Racz N."/>
            <person name="Riley R."/>
            <person name="Savchenko A."/>
            <person name="Shiryaev A."/>
            <person name="Soop K."/>
            <person name="Spirin V."/>
            <person name="Szebenyi C."/>
            <person name="Tomsovsky M."/>
            <person name="Tulloss R.E."/>
            <person name="Uehling J."/>
            <person name="Grigoriev I.V."/>
            <person name="Vagvolgyi C."/>
            <person name="Papp T."/>
            <person name="Martin F.M."/>
            <person name="Miettinen O."/>
            <person name="Hibbett D.S."/>
            <person name="Nagy L.G."/>
        </authorList>
    </citation>
    <scope>NUCLEOTIDE SEQUENCE [LARGE SCALE GENOMIC DNA]</scope>
    <source>
        <strain evidence="3 4">CBS 962.96</strain>
    </source>
</reference>
<keyword evidence="2" id="KW-0812">Transmembrane</keyword>
<keyword evidence="2" id="KW-1133">Transmembrane helix</keyword>
<evidence type="ECO:0000256" key="2">
    <source>
        <dbReference type="SAM" id="Phobius"/>
    </source>
</evidence>
<accession>A0A4S8MB58</accession>
<keyword evidence="4" id="KW-1185">Reference proteome</keyword>
<proteinExistence type="predicted"/>
<dbReference type="EMBL" id="ML179115">
    <property type="protein sequence ID" value="THU99686.1"/>
    <property type="molecule type" value="Genomic_DNA"/>
</dbReference>
<protein>
    <submittedName>
        <fullName evidence="3">Uncharacterized protein</fullName>
    </submittedName>
</protein>
<evidence type="ECO:0000256" key="1">
    <source>
        <dbReference type="SAM" id="MobiDB-lite"/>
    </source>
</evidence>
<evidence type="ECO:0000313" key="3">
    <source>
        <dbReference type="EMBL" id="THU99686.1"/>
    </source>
</evidence>
<sequence length="95" mass="10529">MSRDCFYPTTLTSRCPQLGCRNTPKPSSSSLTTSSHHSSTCRLTRSKFSVEKYVAIAYMYICVLYPPLFLSPRSHLSGTKPSFPVFASFSHAGTL</sequence>
<keyword evidence="2" id="KW-0472">Membrane</keyword>
<feature type="transmembrane region" description="Helical" evidence="2">
    <location>
        <begin position="53"/>
        <end position="70"/>
    </location>
</feature>